<proteinExistence type="predicted"/>
<dbReference type="SMART" id="SM00116">
    <property type="entry name" value="CBS"/>
    <property type="match status" value="1"/>
</dbReference>
<dbReference type="Gene3D" id="1.25.60.10">
    <property type="entry name" value="MgtE N-terminal domain-like"/>
    <property type="match status" value="1"/>
</dbReference>
<accession>A0A0G1BM08</accession>
<dbReference type="GO" id="GO:0015095">
    <property type="term" value="F:magnesium ion transmembrane transporter activity"/>
    <property type="evidence" value="ECO:0007669"/>
    <property type="project" value="InterPro"/>
</dbReference>
<dbReference type="PROSITE" id="PS51371">
    <property type="entry name" value="CBS"/>
    <property type="match status" value="1"/>
</dbReference>
<name>A0A0G1BM08_9BACT</name>
<feature type="domain" description="CBS" evidence="2">
    <location>
        <begin position="347"/>
        <end position="399"/>
    </location>
</feature>
<keyword evidence="1" id="KW-0129">CBS domain</keyword>
<dbReference type="InterPro" id="IPR038076">
    <property type="entry name" value="MgtE_N_sf"/>
</dbReference>
<dbReference type="AlphaFoldDB" id="A0A0G1BM08"/>
<organism evidence="3 4">
    <name type="scientific">Candidatus Gottesmanbacteria bacterium GW2011_GWA2_42_18</name>
    <dbReference type="NCBI Taxonomy" id="1618442"/>
    <lineage>
        <taxon>Bacteria</taxon>
        <taxon>Candidatus Gottesmaniibacteriota</taxon>
    </lineage>
</organism>
<comment type="caution">
    <text evidence="3">The sequence shown here is derived from an EMBL/GenBank/DDBJ whole genome shotgun (WGS) entry which is preliminary data.</text>
</comment>
<dbReference type="Pfam" id="PF03448">
    <property type="entry name" value="MgtE_N"/>
    <property type="match status" value="1"/>
</dbReference>
<dbReference type="SMART" id="SM00924">
    <property type="entry name" value="MgtE_N"/>
    <property type="match status" value="1"/>
</dbReference>
<evidence type="ECO:0000256" key="1">
    <source>
        <dbReference type="PROSITE-ProRule" id="PRU00703"/>
    </source>
</evidence>
<evidence type="ECO:0000259" key="2">
    <source>
        <dbReference type="PROSITE" id="PS51371"/>
    </source>
</evidence>
<dbReference type="CDD" id="cd04606">
    <property type="entry name" value="CBS_pair_Mg_transporter"/>
    <property type="match status" value="1"/>
</dbReference>
<dbReference type="PANTHER" id="PTHR43773">
    <property type="entry name" value="MAGNESIUM TRANSPORTER MGTE"/>
    <property type="match status" value="1"/>
</dbReference>
<reference evidence="3 4" key="1">
    <citation type="journal article" date="2015" name="Nature">
        <title>rRNA introns, odd ribosomes, and small enigmatic genomes across a large radiation of phyla.</title>
        <authorList>
            <person name="Brown C.T."/>
            <person name="Hug L.A."/>
            <person name="Thomas B.C."/>
            <person name="Sharon I."/>
            <person name="Castelle C.J."/>
            <person name="Singh A."/>
            <person name="Wilkins M.J."/>
            <person name="Williams K.H."/>
            <person name="Banfield J.F."/>
        </authorList>
    </citation>
    <scope>NUCLEOTIDE SEQUENCE [LARGE SCALE GENOMIC DNA]</scope>
</reference>
<dbReference type="InterPro" id="IPR000644">
    <property type="entry name" value="CBS_dom"/>
</dbReference>
<gene>
    <name evidence="3" type="ORF">UV09_C0006G0015</name>
</gene>
<dbReference type="GO" id="GO:0016020">
    <property type="term" value="C:membrane"/>
    <property type="evidence" value="ECO:0007669"/>
    <property type="project" value="InterPro"/>
</dbReference>
<sequence>MLYFSELFNKQVATDKGKILGQLKDLFFLYGEIPTLTILAVEDKDSRKLIPLSFLKKINHTLTVAHDYEAVEQTESELSVAGNLLDRQVIDLKGDKVVRINDVIISESPNYYISGIDISVWGVLRRLGLLKPVINILRQLKITVLQEALSWGEIQNLELMQGKIQLKVKEEKLAKIRPEDLADYLQTTNIDNIKTFLSNLNLEKAAEVFASLTGAHQTELIRQFKAEMAARFVDLLDPDEAVDILLTVSEKRRQSILEFVSSEKKEELSHLLRHSSTPMGELMTTEYLVVNSNLTAKEIIDKIRLETSDFACLYAVYALNEKSQLVGVFSLHELLMQPPDNPVYKFMVANPVTLHLSTPADIALNRLIRYNLSALPVINNQKHILGMVTLDDLSDYIKR</sequence>
<dbReference type="InterPro" id="IPR006668">
    <property type="entry name" value="Mg_transptr_MgtE_intracell_dom"/>
</dbReference>
<dbReference type="SUPFAM" id="SSF54631">
    <property type="entry name" value="CBS-domain pair"/>
    <property type="match status" value="1"/>
</dbReference>
<dbReference type="SUPFAM" id="SSF158791">
    <property type="entry name" value="MgtE N-terminal domain-like"/>
    <property type="match status" value="1"/>
</dbReference>
<dbReference type="InterPro" id="IPR046342">
    <property type="entry name" value="CBS_dom_sf"/>
</dbReference>
<dbReference type="InterPro" id="IPR006669">
    <property type="entry name" value="MgtE_transporter"/>
</dbReference>
<dbReference type="Pfam" id="PF00571">
    <property type="entry name" value="CBS"/>
    <property type="match status" value="2"/>
</dbReference>
<dbReference type="Proteomes" id="UP000034320">
    <property type="component" value="Unassembled WGS sequence"/>
</dbReference>
<dbReference type="EMBL" id="LCDD01000006">
    <property type="protein sequence ID" value="KKS47306.1"/>
    <property type="molecule type" value="Genomic_DNA"/>
</dbReference>
<protein>
    <recommendedName>
        <fullName evidence="2">CBS domain-containing protein</fullName>
    </recommendedName>
</protein>
<dbReference type="PANTHER" id="PTHR43773:SF1">
    <property type="entry name" value="MAGNESIUM TRANSPORTER MGTE"/>
    <property type="match status" value="1"/>
</dbReference>
<dbReference type="Gene3D" id="3.10.580.10">
    <property type="entry name" value="CBS-domain"/>
    <property type="match status" value="1"/>
</dbReference>
<evidence type="ECO:0000313" key="3">
    <source>
        <dbReference type="EMBL" id="KKS47306.1"/>
    </source>
</evidence>
<evidence type="ECO:0000313" key="4">
    <source>
        <dbReference type="Proteomes" id="UP000034320"/>
    </source>
</evidence>